<dbReference type="RefSeq" id="WP_094550485.1">
    <property type="nucleotide sequence ID" value="NZ_MQWB01000001.1"/>
</dbReference>
<name>A0A259U2H7_9BACT</name>
<evidence type="ECO:0000256" key="1">
    <source>
        <dbReference type="ARBA" id="ARBA00003989"/>
    </source>
</evidence>
<keyword evidence="6" id="KW-1185">Reference proteome</keyword>
<comment type="function">
    <text evidence="1">May be involved in the biogenesis of curli organelles.</text>
</comment>
<feature type="chain" id="PRO_5012943694" description="Curli production assembly/transport component CsgE" evidence="4">
    <location>
        <begin position="19"/>
        <end position="163"/>
    </location>
</feature>
<dbReference type="OrthoDB" id="1524955at2"/>
<reference evidence="5 6" key="1">
    <citation type="submission" date="2016-11" db="EMBL/GenBank/DDBJ databases">
        <title>Study of marine rhodopsin-containing bacteria.</title>
        <authorList>
            <person name="Yoshizawa S."/>
            <person name="Kumagai Y."/>
            <person name="Kogure K."/>
        </authorList>
    </citation>
    <scope>NUCLEOTIDE SEQUENCE [LARGE SCALE GENOMIC DNA]</scope>
    <source>
        <strain evidence="5 6">SG-29</strain>
    </source>
</reference>
<dbReference type="InterPro" id="IPR018900">
    <property type="entry name" value="Curli_CsgE"/>
</dbReference>
<dbReference type="Proteomes" id="UP000216446">
    <property type="component" value="Unassembled WGS sequence"/>
</dbReference>
<dbReference type="EMBL" id="MQWB01000001">
    <property type="protein sequence ID" value="OZC04235.1"/>
    <property type="molecule type" value="Genomic_DNA"/>
</dbReference>
<dbReference type="InParanoid" id="A0A259U2H7"/>
<accession>A0A259U2H7</accession>
<protein>
    <recommendedName>
        <fullName evidence="2">Curli production assembly/transport component CsgE</fullName>
    </recommendedName>
</protein>
<evidence type="ECO:0000256" key="2">
    <source>
        <dbReference type="ARBA" id="ARBA00014024"/>
    </source>
</evidence>
<evidence type="ECO:0000313" key="6">
    <source>
        <dbReference type="Proteomes" id="UP000216446"/>
    </source>
</evidence>
<sequence>MRRLFLVSLALLPAGAVAQSPAVPDSSADDTTARAEWIPYGYSRTYRDIVNETLVLVMRESETAADSLRDPQLGIGKLVVDETLTRTGGYFYDVFFRLWRPPVEASFFSVVISESPLPGQGTLIAIQLDGELIYQARLPIREEEAEEVARQAVIATLRRLPRG</sequence>
<dbReference type="AlphaFoldDB" id="A0A259U2H7"/>
<evidence type="ECO:0000313" key="5">
    <source>
        <dbReference type="EMBL" id="OZC04235.1"/>
    </source>
</evidence>
<proteinExistence type="predicted"/>
<feature type="signal peptide" evidence="4">
    <location>
        <begin position="1"/>
        <end position="18"/>
    </location>
</feature>
<dbReference type="Pfam" id="PF10627">
    <property type="entry name" value="CsgE"/>
    <property type="match status" value="1"/>
</dbReference>
<gene>
    <name evidence="5" type="ORF">BSZ36_15350</name>
</gene>
<keyword evidence="3 4" id="KW-0732">Signal</keyword>
<evidence type="ECO:0000256" key="3">
    <source>
        <dbReference type="ARBA" id="ARBA00022729"/>
    </source>
</evidence>
<comment type="caution">
    <text evidence="5">The sequence shown here is derived from an EMBL/GenBank/DDBJ whole genome shotgun (WGS) entry which is preliminary data.</text>
</comment>
<evidence type="ECO:0000256" key="4">
    <source>
        <dbReference type="SAM" id="SignalP"/>
    </source>
</evidence>
<organism evidence="5 6">
    <name type="scientific">Rubricoccus marinus</name>
    <dbReference type="NCBI Taxonomy" id="716817"/>
    <lineage>
        <taxon>Bacteria</taxon>
        <taxon>Pseudomonadati</taxon>
        <taxon>Rhodothermota</taxon>
        <taxon>Rhodothermia</taxon>
        <taxon>Rhodothermales</taxon>
        <taxon>Rubricoccaceae</taxon>
        <taxon>Rubricoccus</taxon>
    </lineage>
</organism>